<feature type="non-terminal residue" evidence="1">
    <location>
        <position position="1"/>
    </location>
</feature>
<name>A0A6G1EZ15_9ORYZ</name>
<keyword evidence="2" id="KW-1185">Reference proteome</keyword>
<accession>A0A6G1EZ15</accession>
<dbReference type="EMBL" id="SPHZ02000002">
    <property type="protein sequence ID" value="KAF0929890.1"/>
    <property type="molecule type" value="Genomic_DNA"/>
</dbReference>
<comment type="caution">
    <text evidence="1">The sequence shown here is derived from an EMBL/GenBank/DDBJ whole genome shotgun (WGS) entry which is preliminary data.</text>
</comment>
<protein>
    <submittedName>
        <fullName evidence="1">Uncharacterized protein</fullName>
    </submittedName>
</protein>
<proteinExistence type="predicted"/>
<dbReference type="Proteomes" id="UP000479710">
    <property type="component" value="Unassembled WGS sequence"/>
</dbReference>
<evidence type="ECO:0000313" key="1">
    <source>
        <dbReference type="EMBL" id="KAF0929890.1"/>
    </source>
</evidence>
<evidence type="ECO:0000313" key="2">
    <source>
        <dbReference type="Proteomes" id="UP000479710"/>
    </source>
</evidence>
<sequence length="52" mass="5982">GSKGKYIAIRDYRDVPNLIILGYQVKYRWSEDIEDEQLVGEEKVADSSSLFS</sequence>
<organism evidence="1 2">
    <name type="scientific">Oryza meyeriana var. granulata</name>
    <dbReference type="NCBI Taxonomy" id="110450"/>
    <lineage>
        <taxon>Eukaryota</taxon>
        <taxon>Viridiplantae</taxon>
        <taxon>Streptophyta</taxon>
        <taxon>Embryophyta</taxon>
        <taxon>Tracheophyta</taxon>
        <taxon>Spermatophyta</taxon>
        <taxon>Magnoliopsida</taxon>
        <taxon>Liliopsida</taxon>
        <taxon>Poales</taxon>
        <taxon>Poaceae</taxon>
        <taxon>BOP clade</taxon>
        <taxon>Oryzoideae</taxon>
        <taxon>Oryzeae</taxon>
        <taxon>Oryzinae</taxon>
        <taxon>Oryza</taxon>
        <taxon>Oryza meyeriana</taxon>
    </lineage>
</organism>
<gene>
    <name evidence="1" type="ORF">E2562_026358</name>
</gene>
<dbReference type="AlphaFoldDB" id="A0A6G1EZ15"/>
<reference evidence="1 2" key="1">
    <citation type="submission" date="2019-11" db="EMBL/GenBank/DDBJ databases">
        <title>Whole genome sequence of Oryza granulata.</title>
        <authorList>
            <person name="Li W."/>
        </authorList>
    </citation>
    <scope>NUCLEOTIDE SEQUENCE [LARGE SCALE GENOMIC DNA]</scope>
    <source>
        <strain evidence="2">cv. Menghai</strain>
        <tissue evidence="1">Leaf</tissue>
    </source>
</reference>